<dbReference type="PANTHER" id="PTHR12686">
    <property type="entry name" value="3'-5' EXORIBONUCLEASE CSL4-RELATED"/>
    <property type="match status" value="1"/>
</dbReference>
<keyword evidence="2" id="KW-0963">Cytoplasm</keyword>
<dbReference type="GO" id="GO:0000176">
    <property type="term" value="C:nuclear exosome (RNase complex)"/>
    <property type="evidence" value="ECO:0007669"/>
    <property type="project" value="TreeGrafter"/>
</dbReference>
<evidence type="ECO:0000256" key="2">
    <source>
        <dbReference type="ARBA" id="ARBA00022490"/>
    </source>
</evidence>
<dbReference type="Gene3D" id="2.40.50.140">
    <property type="entry name" value="Nucleic acid-binding proteins"/>
    <property type="match status" value="1"/>
</dbReference>
<dbReference type="SUPFAM" id="SSF110324">
    <property type="entry name" value="Ribosomal L27 protein-like"/>
    <property type="match status" value="1"/>
</dbReference>
<dbReference type="SUPFAM" id="SSF50249">
    <property type="entry name" value="Nucleic acid-binding proteins"/>
    <property type="match status" value="1"/>
</dbReference>
<dbReference type="InterPro" id="IPR012340">
    <property type="entry name" value="NA-bd_OB-fold"/>
</dbReference>
<evidence type="ECO:0000313" key="6">
    <source>
        <dbReference type="Proteomes" id="UP001219933"/>
    </source>
</evidence>
<dbReference type="Pfam" id="PF10447">
    <property type="entry name" value="EXOSC1"/>
    <property type="match status" value="1"/>
</dbReference>
<organism evidence="5 6">
    <name type="scientific">Malassezia cuniculi</name>
    <dbReference type="NCBI Taxonomy" id="948313"/>
    <lineage>
        <taxon>Eukaryota</taxon>
        <taxon>Fungi</taxon>
        <taxon>Dikarya</taxon>
        <taxon>Basidiomycota</taxon>
        <taxon>Ustilaginomycotina</taxon>
        <taxon>Malasseziomycetes</taxon>
        <taxon>Malasseziales</taxon>
        <taxon>Malasseziaceae</taxon>
        <taxon>Malassezia</taxon>
    </lineage>
</organism>
<dbReference type="CDD" id="cd05791">
    <property type="entry name" value="S1_CSL4"/>
    <property type="match status" value="1"/>
</dbReference>
<protein>
    <recommendedName>
        <fullName evidence="4">Exosome complex component CSL4 C-terminal domain-containing protein</fullName>
    </recommendedName>
</protein>
<keyword evidence="6" id="KW-1185">Reference proteome</keyword>
<accession>A0AAF0ERF0</accession>
<keyword evidence="3" id="KW-0271">Exosome</keyword>
<dbReference type="GO" id="GO:0006396">
    <property type="term" value="P:RNA processing"/>
    <property type="evidence" value="ECO:0007669"/>
    <property type="project" value="InterPro"/>
</dbReference>
<gene>
    <name evidence="5" type="ORF">MCUN1_000377</name>
</gene>
<name>A0AAF0ERF0_9BASI</name>
<evidence type="ECO:0000259" key="4">
    <source>
        <dbReference type="Pfam" id="PF10447"/>
    </source>
</evidence>
<evidence type="ECO:0000256" key="3">
    <source>
        <dbReference type="ARBA" id="ARBA00022835"/>
    </source>
</evidence>
<dbReference type="Proteomes" id="UP001219933">
    <property type="component" value="Chromosome 1"/>
</dbReference>
<comment type="subcellular location">
    <subcellularLocation>
        <location evidence="1">Nucleus</location>
        <location evidence="1">Nucleolus</location>
    </subcellularLocation>
</comment>
<dbReference type="GO" id="GO:0005730">
    <property type="term" value="C:nucleolus"/>
    <property type="evidence" value="ECO:0007669"/>
    <property type="project" value="UniProtKB-SubCell"/>
</dbReference>
<dbReference type="PANTHER" id="PTHR12686:SF8">
    <property type="entry name" value="EXOSOME COMPLEX COMPONENT CSL4"/>
    <property type="match status" value="1"/>
</dbReference>
<dbReference type="InterPro" id="IPR039771">
    <property type="entry name" value="Csl4"/>
</dbReference>
<dbReference type="EMBL" id="CP119877">
    <property type="protein sequence ID" value="WFD33564.1"/>
    <property type="molecule type" value="Genomic_DNA"/>
</dbReference>
<evidence type="ECO:0000313" key="5">
    <source>
        <dbReference type="EMBL" id="WFD33564.1"/>
    </source>
</evidence>
<reference evidence="5" key="1">
    <citation type="submission" date="2023-03" db="EMBL/GenBank/DDBJ databases">
        <title>Mating type loci evolution in Malassezia.</title>
        <authorList>
            <person name="Coelho M.A."/>
        </authorList>
    </citation>
    <scope>NUCLEOTIDE SEQUENCE</scope>
    <source>
        <strain evidence="5">CBS 11721</strain>
    </source>
</reference>
<dbReference type="GO" id="GO:0003723">
    <property type="term" value="F:RNA binding"/>
    <property type="evidence" value="ECO:0007669"/>
    <property type="project" value="InterPro"/>
</dbReference>
<proteinExistence type="predicted"/>
<dbReference type="GO" id="GO:0005737">
    <property type="term" value="C:cytoplasm"/>
    <property type="evidence" value="ECO:0007669"/>
    <property type="project" value="TreeGrafter"/>
</dbReference>
<dbReference type="AlphaFoldDB" id="A0AAF0ERF0"/>
<evidence type="ECO:0000256" key="1">
    <source>
        <dbReference type="ARBA" id="ARBA00004604"/>
    </source>
</evidence>
<feature type="domain" description="Exosome complex component CSL4 C-terminal" evidence="4">
    <location>
        <begin position="58"/>
        <end position="150"/>
    </location>
</feature>
<dbReference type="InterPro" id="IPR019495">
    <property type="entry name" value="EXOSC1_C"/>
</dbReference>
<sequence length="221" mass="23445">MTDHAFVLPGQPLQVPTRTWNGPGAFRMNEVVYASRAGKVRHLAGRASVLSERPPLVLPKTDCTILGRVTRVTPRQATVSILVVDDVPCGGALGAGAGARGNHAAGEGIEGTDFQGIIRSQDVRNSEQDSVVMSQCFRPGDIVRAIVISLGDARSYYLSTARNDLGVVHATSSPPPVGAPDARAGWTPYGNPMQPVSWIEMADPVTGLAEKRKVAKPAWLT</sequence>